<name>A0A9P0GJ83_9CUCU</name>
<dbReference type="OrthoDB" id="6478865at2759"/>
<dbReference type="EMBL" id="OV651819">
    <property type="protein sequence ID" value="CAH1112867.1"/>
    <property type="molecule type" value="Genomic_DNA"/>
</dbReference>
<dbReference type="AlphaFoldDB" id="A0A9P0GJ83"/>
<accession>A0A9P0GJ83</accession>
<proteinExistence type="predicted"/>
<dbReference type="Gene3D" id="2.60.40.10">
    <property type="entry name" value="Immunoglobulins"/>
    <property type="match status" value="1"/>
</dbReference>
<protein>
    <submittedName>
        <fullName evidence="1">Uncharacterized protein</fullName>
    </submittedName>
</protein>
<dbReference type="InterPro" id="IPR013783">
    <property type="entry name" value="Ig-like_fold"/>
</dbReference>
<keyword evidence="2" id="KW-1185">Reference proteome</keyword>
<gene>
    <name evidence="1" type="ORF">PSYICH_LOCUS13761</name>
</gene>
<sequence>MQSSLADIEAILSGKELTLHRLSADEGFIKVQCLAEGVYPLPLILLHSQRRNISETDIISRRRGQLFEVSATVTLPALEGPEVFSCKLHIPQANYTTRRETVFYPGEVLTEQIDQNKKDCTTTQQKEILSSCVSGPLINKYKLVEATKRLATKYYQRKVTSKSKGINLNKRQRASITMKLKERVGAFPENDSNYICTPGKKDKATKDGTVKQRRYLTDTLLNMYIKFRQENYNVNEENISSIDTAFDQKNIKPLPKMMQLHQVTWEKANKNVLNLRELSSCQCKEICLHNSIFPNQCQMNDMRMCWVSLTKVEIFLYVIILDNKTVEESVVADVAKDSPKKEGHWVTVVFNSEWFPRQILRVEGSNLVISFMRKSLPQKMDV</sequence>
<evidence type="ECO:0000313" key="1">
    <source>
        <dbReference type="EMBL" id="CAH1112867.1"/>
    </source>
</evidence>
<evidence type="ECO:0000313" key="2">
    <source>
        <dbReference type="Proteomes" id="UP001153636"/>
    </source>
</evidence>
<reference evidence="1" key="1">
    <citation type="submission" date="2022-01" db="EMBL/GenBank/DDBJ databases">
        <authorList>
            <person name="King R."/>
        </authorList>
    </citation>
    <scope>NUCLEOTIDE SEQUENCE</scope>
</reference>
<organism evidence="1 2">
    <name type="scientific">Psylliodes chrysocephalus</name>
    <dbReference type="NCBI Taxonomy" id="3402493"/>
    <lineage>
        <taxon>Eukaryota</taxon>
        <taxon>Metazoa</taxon>
        <taxon>Ecdysozoa</taxon>
        <taxon>Arthropoda</taxon>
        <taxon>Hexapoda</taxon>
        <taxon>Insecta</taxon>
        <taxon>Pterygota</taxon>
        <taxon>Neoptera</taxon>
        <taxon>Endopterygota</taxon>
        <taxon>Coleoptera</taxon>
        <taxon>Polyphaga</taxon>
        <taxon>Cucujiformia</taxon>
        <taxon>Chrysomeloidea</taxon>
        <taxon>Chrysomelidae</taxon>
        <taxon>Galerucinae</taxon>
        <taxon>Alticini</taxon>
        <taxon>Psylliodes</taxon>
    </lineage>
</organism>
<dbReference type="Proteomes" id="UP001153636">
    <property type="component" value="Chromosome 7"/>
</dbReference>